<name>A0A1U7NT23_9DEIO</name>
<evidence type="ECO:0000313" key="1">
    <source>
        <dbReference type="EMBL" id="OLV16060.1"/>
    </source>
</evidence>
<dbReference type="EMBL" id="MSTI01000155">
    <property type="protein sequence ID" value="OLV16060.1"/>
    <property type="molecule type" value="Genomic_DNA"/>
</dbReference>
<keyword evidence="2" id="KW-1185">Reference proteome</keyword>
<dbReference type="SUPFAM" id="SSF56112">
    <property type="entry name" value="Protein kinase-like (PK-like)"/>
    <property type="match status" value="1"/>
</dbReference>
<protein>
    <submittedName>
        <fullName evidence="1">Uncharacterized protein</fullName>
    </submittedName>
</protein>
<organism evidence="1 2">
    <name type="scientific">Deinococcus marmoris</name>
    <dbReference type="NCBI Taxonomy" id="249408"/>
    <lineage>
        <taxon>Bacteria</taxon>
        <taxon>Thermotogati</taxon>
        <taxon>Deinococcota</taxon>
        <taxon>Deinococci</taxon>
        <taxon>Deinococcales</taxon>
        <taxon>Deinococcaceae</taxon>
        <taxon>Deinococcus</taxon>
    </lineage>
</organism>
<sequence length="412" mass="45276">MTAVSTTVRPIIWHPDGRRVLRCEDGWPALELREDQGIAQGMRANWNLVAWLLHGGGLSVGHHEQPRLQLLSEEIPDGMCWVDMEVLPLPNARPWQLPSWPSQAQKRLDSTLGTSGLRKLDDLSVGDVNDLACVMWAATDKGAVYLKVSDSPREAAVTEYLSKTLPDLLPPVLWVDPSSNSLLTLSGGKLLDMVSELDAWTEAARRLAHFQQNADAHALAALGCPAFPLLEMAGRVDSFLADLNTLRAWGLEESCLETLCAARPAIRTAFADLAALNLPDLPAHGDAHPRNALSGQRGAVWFDWAETASAAHPFMDMGWFLAFTFDPAGVELPIRTAYPDLEKRLIEAYLSALGCVDAASLLSSAVPLALLHRAVVYDARFRNWEGTLPGWRPNFVPYYLRLAARELARLPS</sequence>
<gene>
    <name evidence="1" type="ORF">BOO71_0012859</name>
</gene>
<proteinExistence type="predicted"/>
<dbReference type="InterPro" id="IPR011009">
    <property type="entry name" value="Kinase-like_dom_sf"/>
</dbReference>
<dbReference type="Gene3D" id="3.90.1200.10">
    <property type="match status" value="1"/>
</dbReference>
<accession>A0A1U7NT23</accession>
<dbReference type="RefSeq" id="WP_139323117.1">
    <property type="nucleotide sequence ID" value="NZ_MSTI01000155.1"/>
</dbReference>
<dbReference type="AlphaFoldDB" id="A0A1U7NT23"/>
<comment type="caution">
    <text evidence="1">The sequence shown here is derived from an EMBL/GenBank/DDBJ whole genome shotgun (WGS) entry which is preliminary data.</text>
</comment>
<evidence type="ECO:0000313" key="2">
    <source>
        <dbReference type="Proteomes" id="UP000186607"/>
    </source>
</evidence>
<dbReference type="Proteomes" id="UP000186607">
    <property type="component" value="Unassembled WGS sequence"/>
</dbReference>
<reference evidence="1 2" key="1">
    <citation type="submission" date="2017-01" db="EMBL/GenBank/DDBJ databases">
        <title>Genome Analysis of Deinococcus marmoris KOPRI26562.</title>
        <authorList>
            <person name="Kim J.H."/>
            <person name="Oh H.-M."/>
        </authorList>
    </citation>
    <scope>NUCLEOTIDE SEQUENCE [LARGE SCALE GENOMIC DNA]</scope>
    <source>
        <strain evidence="1 2">KOPRI26562</strain>
    </source>
</reference>
<dbReference type="OrthoDB" id="56362at2"/>
<dbReference type="STRING" id="249408.BOO71_0012859"/>